<evidence type="ECO:0000256" key="2">
    <source>
        <dbReference type="ARBA" id="ARBA00023315"/>
    </source>
</evidence>
<evidence type="ECO:0000313" key="5">
    <source>
        <dbReference type="Proteomes" id="UP000010729"/>
    </source>
</evidence>
<dbReference type="OrthoDB" id="273614at2"/>
<dbReference type="CDD" id="cd04301">
    <property type="entry name" value="NAT_SF"/>
    <property type="match status" value="1"/>
</dbReference>
<dbReference type="SUPFAM" id="SSF55729">
    <property type="entry name" value="Acyl-CoA N-acyltransferases (Nat)"/>
    <property type="match status" value="1"/>
</dbReference>
<evidence type="ECO:0000259" key="3">
    <source>
        <dbReference type="PROSITE" id="PS51186"/>
    </source>
</evidence>
<dbReference type="AlphaFoldDB" id="N1V2Q2"/>
<sequence>MSITIRPATAADYDDVARITQQAYLAGGHLREEDEYLQTLGDVAHRAEHAIVWVAEVDGRVAGSVALSLEGEAYSDIARAGELEFRMLAVDPQLQRGGVGRALVQAIVDYARTLDSVHTVSLTSVDNMAGAHRLYESLGFVRAPERDWSVPGEDIGLLVFVKELAG</sequence>
<comment type="caution">
    <text evidence="4">The sequence shown here is derived from an EMBL/GenBank/DDBJ whole genome shotgun (WGS) entry which is preliminary data.</text>
</comment>
<feature type="domain" description="N-acetyltransferase" evidence="3">
    <location>
        <begin position="3"/>
        <end position="165"/>
    </location>
</feature>
<dbReference type="Proteomes" id="UP000010729">
    <property type="component" value="Unassembled WGS sequence"/>
</dbReference>
<keyword evidence="2" id="KW-0012">Acyltransferase</keyword>
<accession>N1V2Q2</accession>
<organism evidence="4 5">
    <name type="scientific">Arthrobacter crystallopoietes BAB-32</name>
    <dbReference type="NCBI Taxonomy" id="1246476"/>
    <lineage>
        <taxon>Bacteria</taxon>
        <taxon>Bacillati</taxon>
        <taxon>Actinomycetota</taxon>
        <taxon>Actinomycetes</taxon>
        <taxon>Micrococcales</taxon>
        <taxon>Micrococcaceae</taxon>
        <taxon>Crystallibacter</taxon>
    </lineage>
</organism>
<evidence type="ECO:0000313" key="4">
    <source>
        <dbReference type="EMBL" id="EMY34327.1"/>
    </source>
</evidence>
<dbReference type="InterPro" id="IPR016181">
    <property type="entry name" value="Acyl_CoA_acyltransferase"/>
</dbReference>
<name>N1V2Q2_9MICC</name>
<gene>
    <name evidence="4" type="ORF">D477_010261</name>
</gene>
<dbReference type="GO" id="GO:0016747">
    <property type="term" value="F:acyltransferase activity, transferring groups other than amino-acyl groups"/>
    <property type="evidence" value="ECO:0007669"/>
    <property type="project" value="InterPro"/>
</dbReference>
<dbReference type="InterPro" id="IPR050832">
    <property type="entry name" value="Bact_Acetyltransf"/>
</dbReference>
<dbReference type="Gene3D" id="3.40.630.30">
    <property type="match status" value="1"/>
</dbReference>
<dbReference type="EMBL" id="ANPE02000121">
    <property type="protein sequence ID" value="EMY34327.1"/>
    <property type="molecule type" value="Genomic_DNA"/>
</dbReference>
<dbReference type="RefSeq" id="WP_005268889.1">
    <property type="nucleotide sequence ID" value="NZ_ANPE02000121.1"/>
</dbReference>
<dbReference type="PANTHER" id="PTHR43877">
    <property type="entry name" value="AMINOALKYLPHOSPHONATE N-ACETYLTRANSFERASE-RELATED-RELATED"/>
    <property type="match status" value="1"/>
</dbReference>
<dbReference type="Pfam" id="PF00583">
    <property type="entry name" value="Acetyltransf_1"/>
    <property type="match status" value="1"/>
</dbReference>
<dbReference type="InterPro" id="IPR000182">
    <property type="entry name" value="GNAT_dom"/>
</dbReference>
<evidence type="ECO:0000256" key="1">
    <source>
        <dbReference type="ARBA" id="ARBA00022679"/>
    </source>
</evidence>
<reference evidence="4 5" key="1">
    <citation type="journal article" date="2013" name="Genome Announc.">
        <title>Draft Genome Sequence of Arthrobacter crystallopoietes Strain BAB-32, Revealing Genes for Bioremediation.</title>
        <authorList>
            <person name="Joshi M.N."/>
            <person name="Pandit A.S."/>
            <person name="Sharma A."/>
            <person name="Pandya R.V."/>
            <person name="Desai S.M."/>
            <person name="Saxena A.K."/>
            <person name="Bagatharia S.B."/>
        </authorList>
    </citation>
    <scope>NUCLEOTIDE SEQUENCE [LARGE SCALE GENOMIC DNA]</scope>
    <source>
        <strain evidence="4 5">BAB-32</strain>
    </source>
</reference>
<keyword evidence="5" id="KW-1185">Reference proteome</keyword>
<proteinExistence type="predicted"/>
<protein>
    <submittedName>
        <fullName evidence="4">N-acetyltransferase GCN5</fullName>
    </submittedName>
</protein>
<dbReference type="PROSITE" id="PS51186">
    <property type="entry name" value="GNAT"/>
    <property type="match status" value="1"/>
</dbReference>
<keyword evidence="1 4" id="KW-0808">Transferase</keyword>